<evidence type="ECO:0000256" key="1">
    <source>
        <dbReference type="ARBA" id="ARBA00004141"/>
    </source>
</evidence>
<accession>A0A0H4VRZ1</accession>
<dbReference type="NCBIfam" id="NF045576">
    <property type="entry name" value="BT_3928_fam"/>
    <property type="match status" value="1"/>
</dbReference>
<dbReference type="Proteomes" id="UP000036458">
    <property type="component" value="Chromosome"/>
</dbReference>
<dbReference type="GO" id="GO:0016020">
    <property type="term" value="C:membrane"/>
    <property type="evidence" value="ECO:0007669"/>
    <property type="project" value="UniProtKB-SubCell"/>
</dbReference>
<protein>
    <submittedName>
        <fullName evidence="7">DoxX family protein</fullName>
    </submittedName>
</protein>
<dbReference type="Pfam" id="PF07291">
    <property type="entry name" value="MauE"/>
    <property type="match status" value="1"/>
</dbReference>
<dbReference type="InterPro" id="IPR009908">
    <property type="entry name" value="Methylamine_util_MauE"/>
</dbReference>
<dbReference type="PATRIC" id="fig|1379910.4.peg.3414"/>
<feature type="transmembrane region" description="Helical" evidence="5">
    <location>
        <begin position="131"/>
        <end position="148"/>
    </location>
</feature>
<reference evidence="7 8" key="1">
    <citation type="submission" date="2015-01" db="EMBL/GenBank/DDBJ databases">
        <title>Rufibacter sp./DG31D/ whole genome sequencing.</title>
        <authorList>
            <person name="Kim M.K."/>
            <person name="Srinivasan S."/>
            <person name="Lee J.-J."/>
        </authorList>
    </citation>
    <scope>NUCLEOTIDE SEQUENCE [LARGE SCALE GENOMIC DNA]</scope>
    <source>
        <strain evidence="7 8">DG31D</strain>
    </source>
</reference>
<evidence type="ECO:0000256" key="3">
    <source>
        <dbReference type="ARBA" id="ARBA00022989"/>
    </source>
</evidence>
<feature type="transmembrane region" description="Helical" evidence="5">
    <location>
        <begin position="85"/>
        <end position="105"/>
    </location>
</feature>
<sequence>MALRLLSRIAWVLVGGLFIFSGLIKLNDPVGTAIKLEEYFEVFSVDFSKVFLSIKPFALYLSIFLSTLEVVLGVALLVRWRLNQVLWLLFFLTLFFTSLTFYSAYFNKVTDCGCFGDALKLTPWQSFTKDVILLVLILLLLATQRYLLSLGRVTNKIPGFIVLVALLLSVGIGVYAYRHEPFIDFRAYRVGANLPKLMKPSAPLRYQYVMEKGGQQFKFESYPTDTTYVFKQMVPLNPEDGPKITDFNIWNDQGDFTQEMFIGNRLLILVKDVNKADRESFAAINTLLAGLEKTQSPKVVPVVITSSSSQDFDVFRHEINLSAPYFFADATVLKTMIRANPGLLLLKNGIVVGKWHYHDVPQATEVQALLK</sequence>
<dbReference type="EMBL" id="CP010777">
    <property type="protein sequence ID" value="AKQ46732.1"/>
    <property type="molecule type" value="Genomic_DNA"/>
</dbReference>
<feature type="domain" description="Methylamine utilisation protein MauE" evidence="6">
    <location>
        <begin position="7"/>
        <end position="142"/>
    </location>
</feature>
<feature type="transmembrane region" description="Helical" evidence="5">
    <location>
        <begin position="160"/>
        <end position="177"/>
    </location>
</feature>
<dbReference type="KEGG" id="ruf:TH63_15660"/>
<keyword evidence="2 5" id="KW-0812">Transmembrane</keyword>
<keyword evidence="8" id="KW-1185">Reference proteome</keyword>
<name>A0A0H4VRZ1_9BACT</name>
<dbReference type="RefSeq" id="WP_048921769.1">
    <property type="nucleotide sequence ID" value="NZ_CP010777.1"/>
</dbReference>
<feature type="transmembrane region" description="Helical" evidence="5">
    <location>
        <begin position="5"/>
        <end position="24"/>
    </location>
</feature>
<keyword evidence="4 5" id="KW-0472">Membrane</keyword>
<proteinExistence type="predicted"/>
<organism evidence="7 8">
    <name type="scientific">Rufibacter radiotolerans</name>
    <dbReference type="NCBI Taxonomy" id="1379910"/>
    <lineage>
        <taxon>Bacteria</taxon>
        <taxon>Pseudomonadati</taxon>
        <taxon>Bacteroidota</taxon>
        <taxon>Cytophagia</taxon>
        <taxon>Cytophagales</taxon>
        <taxon>Hymenobacteraceae</taxon>
        <taxon>Rufibacter</taxon>
    </lineage>
</organism>
<evidence type="ECO:0000313" key="8">
    <source>
        <dbReference type="Proteomes" id="UP000036458"/>
    </source>
</evidence>
<evidence type="ECO:0000256" key="4">
    <source>
        <dbReference type="ARBA" id="ARBA00023136"/>
    </source>
</evidence>
<keyword evidence="3 5" id="KW-1133">Transmembrane helix</keyword>
<feature type="transmembrane region" description="Helical" evidence="5">
    <location>
        <begin position="57"/>
        <end position="78"/>
    </location>
</feature>
<evidence type="ECO:0000256" key="5">
    <source>
        <dbReference type="SAM" id="Phobius"/>
    </source>
</evidence>
<comment type="subcellular location">
    <subcellularLocation>
        <location evidence="1">Membrane</location>
        <topology evidence="1">Multi-pass membrane protein</topology>
    </subcellularLocation>
</comment>
<dbReference type="AlphaFoldDB" id="A0A0H4VRZ1"/>
<dbReference type="OrthoDB" id="9809429at2"/>
<evidence type="ECO:0000313" key="7">
    <source>
        <dbReference type="EMBL" id="AKQ46732.1"/>
    </source>
</evidence>
<dbReference type="GO" id="GO:0030416">
    <property type="term" value="P:methylamine metabolic process"/>
    <property type="evidence" value="ECO:0007669"/>
    <property type="project" value="InterPro"/>
</dbReference>
<gene>
    <name evidence="7" type="ORF">TH63_15660</name>
</gene>
<evidence type="ECO:0000259" key="6">
    <source>
        <dbReference type="Pfam" id="PF07291"/>
    </source>
</evidence>
<dbReference type="STRING" id="1379910.TH63_15660"/>
<evidence type="ECO:0000256" key="2">
    <source>
        <dbReference type="ARBA" id="ARBA00022692"/>
    </source>
</evidence>